<gene>
    <name evidence="1" type="ORF">Scep_020257</name>
</gene>
<sequence length="64" mass="6801">MPAASKSYKLQHSGSTNDFALKINASIFGCALRYKLLKNRGGLETFMAGDGDGCCYLIHGAMVG</sequence>
<reference evidence="1 2" key="1">
    <citation type="submission" date="2024-01" db="EMBL/GenBank/DDBJ databases">
        <title>Genome assemblies of Stephania.</title>
        <authorList>
            <person name="Yang L."/>
        </authorList>
    </citation>
    <scope>NUCLEOTIDE SEQUENCE [LARGE SCALE GENOMIC DNA]</scope>
    <source>
        <strain evidence="1">JXDWG</strain>
        <tissue evidence="1">Leaf</tissue>
    </source>
</reference>
<organism evidence="1 2">
    <name type="scientific">Stephania cephalantha</name>
    <dbReference type="NCBI Taxonomy" id="152367"/>
    <lineage>
        <taxon>Eukaryota</taxon>
        <taxon>Viridiplantae</taxon>
        <taxon>Streptophyta</taxon>
        <taxon>Embryophyta</taxon>
        <taxon>Tracheophyta</taxon>
        <taxon>Spermatophyta</taxon>
        <taxon>Magnoliopsida</taxon>
        <taxon>Ranunculales</taxon>
        <taxon>Menispermaceae</taxon>
        <taxon>Menispermoideae</taxon>
        <taxon>Cissampelideae</taxon>
        <taxon>Stephania</taxon>
    </lineage>
</organism>
<evidence type="ECO:0000313" key="1">
    <source>
        <dbReference type="EMBL" id="KAK9112738.1"/>
    </source>
</evidence>
<proteinExistence type="predicted"/>
<evidence type="ECO:0000313" key="2">
    <source>
        <dbReference type="Proteomes" id="UP001419268"/>
    </source>
</evidence>
<dbReference type="EMBL" id="JBBNAG010000008">
    <property type="protein sequence ID" value="KAK9112738.1"/>
    <property type="molecule type" value="Genomic_DNA"/>
</dbReference>
<comment type="caution">
    <text evidence="1">The sequence shown here is derived from an EMBL/GenBank/DDBJ whole genome shotgun (WGS) entry which is preliminary data.</text>
</comment>
<dbReference type="Proteomes" id="UP001419268">
    <property type="component" value="Unassembled WGS sequence"/>
</dbReference>
<protein>
    <submittedName>
        <fullName evidence="1">Uncharacterized protein</fullName>
    </submittedName>
</protein>
<accession>A0AAP0ICE7</accession>
<dbReference type="AlphaFoldDB" id="A0AAP0ICE7"/>
<keyword evidence="2" id="KW-1185">Reference proteome</keyword>
<name>A0AAP0ICE7_9MAGN</name>